<evidence type="ECO:0000313" key="2">
    <source>
        <dbReference type="Proteomes" id="UP000604046"/>
    </source>
</evidence>
<dbReference type="OrthoDB" id="445582at2759"/>
<protein>
    <submittedName>
        <fullName evidence="1">Uncharacterized protein</fullName>
    </submittedName>
</protein>
<gene>
    <name evidence="1" type="ORF">SNAT2548_LOCUS8424</name>
</gene>
<comment type="caution">
    <text evidence="1">The sequence shown here is derived from an EMBL/GenBank/DDBJ whole genome shotgun (WGS) entry which is preliminary data.</text>
</comment>
<name>A0A812K4H5_9DINO</name>
<keyword evidence="2" id="KW-1185">Reference proteome</keyword>
<sequence length="602" mass="64377">MEKGASAAALTLPWKVLTLPLLYLAWTFAANWEQIRWAFPNSVPSELSLTSTRPGLEEALEPTLQRVLSQAREPDKLSLDVTSILQNASLRPRRLRESTSRKNLRLALCGLNGIQAVVTPGQIATNLNNVAQACQPPYPMNGSQQDFCAAMVSLDLALWGFLAIYIEGAVISCSPTFQLQATCAIQITGILASTAVTASAGANIRRNCLPPGGYKAPAATIHRSDSLASTLSGSDLSAANDYLHERAQIIIDAEKQLRAKFTSGLGIRRLEDLATLPASPAVSGGQTLADDLEQFGKRAKDALNKAANPASGPVRNEDGIAEWEAPSQERGALDANTVEGSRQQETARNWKRASCFFDMGKAVARVAEVAVLAASAAEDCAPEHLAESGEPGKLKCIVDITGAIASASIASTLISLSVVNCPATLQFSEAMGQRLCASAILNLVTVASYMTTSVAFTMHELSGSVVEGSRFVATIKLIKPSEVGSGPYAMCIGEALTLSFACGALAVAFFLRSEPKTEAVMASMPNVEVDDAHKWMEDPGVVEMPTKRDLGELLKAIQAHYPDGGVFEHVKYLDIDGKDPDNLKYDYNMKVFKNATRHRPLL</sequence>
<accession>A0A812K4H5</accession>
<proteinExistence type="predicted"/>
<dbReference type="EMBL" id="CAJNDS010000624">
    <property type="protein sequence ID" value="CAE7223456.1"/>
    <property type="molecule type" value="Genomic_DNA"/>
</dbReference>
<evidence type="ECO:0000313" key="1">
    <source>
        <dbReference type="EMBL" id="CAE7223456.1"/>
    </source>
</evidence>
<organism evidence="1 2">
    <name type="scientific">Symbiodinium natans</name>
    <dbReference type="NCBI Taxonomy" id="878477"/>
    <lineage>
        <taxon>Eukaryota</taxon>
        <taxon>Sar</taxon>
        <taxon>Alveolata</taxon>
        <taxon>Dinophyceae</taxon>
        <taxon>Suessiales</taxon>
        <taxon>Symbiodiniaceae</taxon>
        <taxon>Symbiodinium</taxon>
    </lineage>
</organism>
<dbReference type="Proteomes" id="UP000604046">
    <property type="component" value="Unassembled WGS sequence"/>
</dbReference>
<reference evidence="1" key="1">
    <citation type="submission" date="2021-02" db="EMBL/GenBank/DDBJ databases">
        <authorList>
            <person name="Dougan E. K."/>
            <person name="Rhodes N."/>
            <person name="Thang M."/>
            <person name="Chan C."/>
        </authorList>
    </citation>
    <scope>NUCLEOTIDE SEQUENCE</scope>
</reference>
<dbReference type="AlphaFoldDB" id="A0A812K4H5"/>